<sequence length="280" mass="31911">MDAVTSHQQEIENGDRFSFGENWSRFLSVLTDDRIQQAELSLRKMLEVDSLAGKTFLDVGSGSGLFSLAAHRLGANVFSFDYDPKSVACAQELRRRYFDGDPNWTIQEGSVLNPEYLGQLGKFDIVYSWGVLHHTGKMWEALENVTPLVANGGKLFIALYNDQGGASVRWKMLKKLYNSFRILRFPLSLYTLAKQWTVTVVKEMCRGQFFRAWRTYKSERGMSPWHDIVDWIGGYPFEVCKPEEVFEFYKSKGFSLTALKTCAGGLGCNEFVFRRNSAGH</sequence>
<evidence type="ECO:0000256" key="2">
    <source>
        <dbReference type="ARBA" id="ARBA00022679"/>
    </source>
</evidence>
<accession>A0A2N7WCR3</accession>
<name>A0A2N7WCR3_9BURK</name>
<reference evidence="5 6" key="1">
    <citation type="submission" date="2018-01" db="EMBL/GenBank/DDBJ databases">
        <title>Whole genome analyses suggest that Burkholderia sensu lato contains two further novel genera in the rhizoxinica-symbiotica group Mycetohabitans gen. nov., and Trinickia gen. nov.: implications for the evolution of diazotrophy and nodulation in the Burkholderiaceae.</title>
        <authorList>
            <person name="Estrada-de los Santos P."/>
            <person name="Palmer M."/>
            <person name="Chavez-Ramirez B."/>
            <person name="Beukes C."/>
            <person name="Steenkamp E.T."/>
            <person name="Hirsch A.M."/>
            <person name="Manyaka P."/>
            <person name="Maluk M."/>
            <person name="Lafos M."/>
            <person name="Crook M."/>
            <person name="Gross E."/>
            <person name="Simon M.F."/>
            <person name="Bueno dos Reis Junior F."/>
            <person name="Poole P.S."/>
            <person name="Venter S.N."/>
            <person name="James E.K."/>
        </authorList>
    </citation>
    <scope>NUCLEOTIDE SEQUENCE [LARGE SCALE GENOMIC DNA]</scope>
    <source>
        <strain evidence="5 6">GP25-8</strain>
    </source>
</reference>
<dbReference type="GO" id="GO:0032259">
    <property type="term" value="P:methylation"/>
    <property type="evidence" value="ECO:0007669"/>
    <property type="project" value="UniProtKB-KW"/>
</dbReference>
<keyword evidence="1 5" id="KW-0489">Methyltransferase</keyword>
<dbReference type="Pfam" id="PF08242">
    <property type="entry name" value="Methyltransf_12"/>
    <property type="match status" value="1"/>
</dbReference>
<comment type="caution">
    <text evidence="5">The sequence shown here is derived from an EMBL/GenBank/DDBJ whole genome shotgun (WGS) entry which is preliminary data.</text>
</comment>
<evidence type="ECO:0000256" key="1">
    <source>
        <dbReference type="ARBA" id="ARBA00022603"/>
    </source>
</evidence>
<evidence type="ECO:0000313" key="5">
    <source>
        <dbReference type="EMBL" id="PMS27155.1"/>
    </source>
</evidence>
<evidence type="ECO:0000256" key="3">
    <source>
        <dbReference type="ARBA" id="ARBA00022691"/>
    </source>
</evidence>
<dbReference type="Proteomes" id="UP000235347">
    <property type="component" value="Unassembled WGS sequence"/>
</dbReference>
<evidence type="ECO:0000259" key="4">
    <source>
        <dbReference type="Pfam" id="PF08242"/>
    </source>
</evidence>
<feature type="domain" description="Methyltransferase type 12" evidence="4">
    <location>
        <begin position="57"/>
        <end position="155"/>
    </location>
</feature>
<keyword evidence="3" id="KW-0949">S-adenosyl-L-methionine</keyword>
<dbReference type="RefSeq" id="WP_102608728.1">
    <property type="nucleotide sequence ID" value="NZ_CADIKD010000001.1"/>
</dbReference>
<organism evidence="5 6">
    <name type="scientific">Trinickia soli</name>
    <dbReference type="NCBI Taxonomy" id="380675"/>
    <lineage>
        <taxon>Bacteria</taxon>
        <taxon>Pseudomonadati</taxon>
        <taxon>Pseudomonadota</taxon>
        <taxon>Betaproteobacteria</taxon>
        <taxon>Burkholderiales</taxon>
        <taxon>Burkholderiaceae</taxon>
        <taxon>Trinickia</taxon>
    </lineage>
</organism>
<dbReference type="InterPro" id="IPR029063">
    <property type="entry name" value="SAM-dependent_MTases_sf"/>
</dbReference>
<dbReference type="EMBL" id="PNYB01000003">
    <property type="protein sequence ID" value="PMS27155.1"/>
    <property type="molecule type" value="Genomic_DNA"/>
</dbReference>
<keyword evidence="2 5" id="KW-0808">Transferase</keyword>
<dbReference type="PANTHER" id="PTHR43464">
    <property type="entry name" value="METHYLTRANSFERASE"/>
    <property type="match status" value="1"/>
</dbReference>
<protein>
    <submittedName>
        <fullName evidence="5">Class I SAM-dependent methyltransferase</fullName>
    </submittedName>
</protein>
<dbReference type="AlphaFoldDB" id="A0A2N7WCR3"/>
<gene>
    <name evidence="5" type="ORF">C0Z19_05230</name>
</gene>
<dbReference type="PANTHER" id="PTHR43464:SF19">
    <property type="entry name" value="UBIQUINONE BIOSYNTHESIS O-METHYLTRANSFERASE, MITOCHONDRIAL"/>
    <property type="match status" value="1"/>
</dbReference>
<evidence type="ECO:0000313" key="6">
    <source>
        <dbReference type="Proteomes" id="UP000235347"/>
    </source>
</evidence>
<dbReference type="InterPro" id="IPR013217">
    <property type="entry name" value="Methyltransf_12"/>
</dbReference>
<keyword evidence="6" id="KW-1185">Reference proteome</keyword>
<dbReference type="GO" id="GO:0008168">
    <property type="term" value="F:methyltransferase activity"/>
    <property type="evidence" value="ECO:0007669"/>
    <property type="project" value="UniProtKB-KW"/>
</dbReference>
<dbReference type="CDD" id="cd02440">
    <property type="entry name" value="AdoMet_MTases"/>
    <property type="match status" value="1"/>
</dbReference>
<dbReference type="Gene3D" id="3.40.50.150">
    <property type="entry name" value="Vaccinia Virus protein VP39"/>
    <property type="match status" value="1"/>
</dbReference>
<dbReference type="SUPFAM" id="SSF53335">
    <property type="entry name" value="S-adenosyl-L-methionine-dependent methyltransferases"/>
    <property type="match status" value="1"/>
</dbReference>
<proteinExistence type="predicted"/>